<proteinExistence type="inferred from homology"/>
<gene>
    <name evidence="8" type="ORF">ENH_00061330</name>
</gene>
<evidence type="ECO:0000256" key="4">
    <source>
        <dbReference type="ARBA" id="ARBA00022833"/>
    </source>
</evidence>
<evidence type="ECO:0000256" key="5">
    <source>
        <dbReference type="ARBA" id="ARBA00023049"/>
    </source>
</evidence>
<keyword evidence="9" id="KW-1185">Reference proteome</keyword>
<dbReference type="VEuPathDB" id="ToxoDB:ENH_00061330"/>
<evidence type="ECO:0000313" key="9">
    <source>
        <dbReference type="Proteomes" id="UP000030754"/>
    </source>
</evidence>
<keyword evidence="2 6" id="KW-0479">Metal-binding</keyword>
<dbReference type="AlphaFoldDB" id="U6MYE0"/>
<reference evidence="8" key="1">
    <citation type="submission" date="2013-10" db="EMBL/GenBank/DDBJ databases">
        <title>Genomic analysis of the causative agents of coccidiosis in chickens.</title>
        <authorList>
            <person name="Reid A.J."/>
            <person name="Blake D."/>
            <person name="Billington K."/>
            <person name="Browne H."/>
            <person name="Dunn M."/>
            <person name="Hung S."/>
            <person name="Kawahara F."/>
            <person name="Miranda-Saavedra D."/>
            <person name="Mourier T."/>
            <person name="Nagra H."/>
            <person name="Otto T.D."/>
            <person name="Rawlings N."/>
            <person name="Sanchez A."/>
            <person name="Sanders M."/>
            <person name="Subramaniam C."/>
            <person name="Tay Y."/>
            <person name="Dear P."/>
            <person name="Doerig C."/>
            <person name="Gruber A."/>
            <person name="Parkinson J."/>
            <person name="Shirley M."/>
            <person name="Wan K.L."/>
            <person name="Berriman M."/>
            <person name="Tomley F."/>
            <person name="Pain A."/>
        </authorList>
    </citation>
    <scope>NUCLEOTIDE SEQUENCE [LARGE SCALE GENOMIC DNA]</scope>
    <source>
        <strain evidence="8">Houghton</strain>
    </source>
</reference>
<keyword evidence="5 6" id="KW-0482">Metalloprotease</keyword>
<comment type="cofactor">
    <cofactor evidence="6">
        <name>Zn(2+)</name>
        <dbReference type="ChEBI" id="CHEBI:29105"/>
    </cofactor>
    <text evidence="6">Binds 1 zinc ion.</text>
</comment>
<dbReference type="OrthoDB" id="10601971at2759"/>
<keyword evidence="1 6" id="KW-0645">Protease</keyword>
<dbReference type="InterPro" id="IPR001567">
    <property type="entry name" value="Pept_M3A_M3B_dom"/>
</dbReference>
<dbReference type="GO" id="GO:0006508">
    <property type="term" value="P:proteolysis"/>
    <property type="evidence" value="ECO:0007669"/>
    <property type="project" value="UniProtKB-KW"/>
</dbReference>
<evidence type="ECO:0000256" key="3">
    <source>
        <dbReference type="ARBA" id="ARBA00022801"/>
    </source>
</evidence>
<dbReference type="Gene3D" id="1.10.1370.40">
    <property type="match status" value="1"/>
</dbReference>
<dbReference type="GO" id="GO:0004222">
    <property type="term" value="F:metalloendopeptidase activity"/>
    <property type="evidence" value="ECO:0007669"/>
    <property type="project" value="InterPro"/>
</dbReference>
<feature type="domain" description="Peptidase M3A/M3B catalytic" evidence="7">
    <location>
        <begin position="4"/>
        <end position="121"/>
    </location>
</feature>
<protein>
    <recommendedName>
        <fullName evidence="7">Peptidase M3A/M3B catalytic domain-containing protein</fullName>
    </recommendedName>
</protein>
<evidence type="ECO:0000313" key="8">
    <source>
        <dbReference type="EMBL" id="CDJ68991.1"/>
    </source>
</evidence>
<organism evidence="8 9">
    <name type="scientific">Eimeria necatrix</name>
    <dbReference type="NCBI Taxonomy" id="51315"/>
    <lineage>
        <taxon>Eukaryota</taxon>
        <taxon>Sar</taxon>
        <taxon>Alveolata</taxon>
        <taxon>Apicomplexa</taxon>
        <taxon>Conoidasida</taxon>
        <taxon>Coccidia</taxon>
        <taxon>Eucoccidiorida</taxon>
        <taxon>Eimeriorina</taxon>
        <taxon>Eimeriidae</taxon>
        <taxon>Eimeria</taxon>
    </lineage>
</organism>
<dbReference type="RefSeq" id="XP_013437458.1">
    <property type="nucleotide sequence ID" value="XM_013582004.1"/>
</dbReference>
<evidence type="ECO:0000256" key="6">
    <source>
        <dbReference type="RuleBase" id="RU003435"/>
    </source>
</evidence>
<comment type="similarity">
    <text evidence="6">Belongs to the peptidase M3 family.</text>
</comment>
<sequence>MQARLLDLQELKVLAHELGHAFKEMLQEDADAFVKERPLDFDETFALLNEHILRQPEFLMSLSKHKDKNSPLTLAHASNLGFDLLDLLHPNSLFVAAAVDYAVHTLDAATATTDTLERTIKGAIEEAYSGALVCYVLAEARALRILQQLEQQHLQKQHKGNKGKNSTRSNKGMAAADLTPVRFSLFPLHPKQAMKPLMADIAATAATLVNAYCKPKRIQETQQP</sequence>
<dbReference type="Pfam" id="PF01432">
    <property type="entry name" value="Peptidase_M3"/>
    <property type="match status" value="1"/>
</dbReference>
<dbReference type="GO" id="GO:0046872">
    <property type="term" value="F:metal ion binding"/>
    <property type="evidence" value="ECO:0007669"/>
    <property type="project" value="UniProtKB-UniRule"/>
</dbReference>
<evidence type="ECO:0000256" key="1">
    <source>
        <dbReference type="ARBA" id="ARBA00022670"/>
    </source>
</evidence>
<dbReference type="GeneID" id="25476273"/>
<accession>U6MYE0</accession>
<keyword evidence="4 6" id="KW-0862">Zinc</keyword>
<dbReference type="EMBL" id="HG725633">
    <property type="protein sequence ID" value="CDJ68991.1"/>
    <property type="molecule type" value="Genomic_DNA"/>
</dbReference>
<dbReference type="SUPFAM" id="SSF55486">
    <property type="entry name" value="Metalloproteases ('zincins'), catalytic domain"/>
    <property type="match status" value="1"/>
</dbReference>
<name>U6MYE0_9EIME</name>
<evidence type="ECO:0000259" key="7">
    <source>
        <dbReference type="Pfam" id="PF01432"/>
    </source>
</evidence>
<evidence type="ECO:0000256" key="2">
    <source>
        <dbReference type="ARBA" id="ARBA00022723"/>
    </source>
</evidence>
<reference evidence="8" key="2">
    <citation type="submission" date="2013-10" db="EMBL/GenBank/DDBJ databases">
        <authorList>
            <person name="Aslett M."/>
        </authorList>
    </citation>
    <scope>NUCLEOTIDE SEQUENCE [LARGE SCALE GENOMIC DNA]</scope>
    <source>
        <strain evidence="8">Houghton</strain>
    </source>
</reference>
<keyword evidence="3 6" id="KW-0378">Hydrolase</keyword>
<dbReference type="Proteomes" id="UP000030754">
    <property type="component" value="Unassembled WGS sequence"/>
</dbReference>